<keyword evidence="1" id="KW-0732">Signal</keyword>
<dbReference type="AlphaFoldDB" id="A0A1B3Z746"/>
<evidence type="ECO:0000256" key="1">
    <source>
        <dbReference type="SAM" id="SignalP"/>
    </source>
</evidence>
<dbReference type="Gene3D" id="3.60.15.10">
    <property type="entry name" value="Ribonuclease Z/Hydroxyacylglutathione hydrolase-like"/>
    <property type="match status" value="1"/>
</dbReference>
<dbReference type="SMART" id="SM00849">
    <property type="entry name" value="Lactamase_B"/>
    <property type="match status" value="1"/>
</dbReference>
<protein>
    <submittedName>
        <fullName evidence="3">Subclass B3 metallo-beta-lactamase</fullName>
    </submittedName>
</protein>
<gene>
    <name evidence="3" type="ORF">AWL63_03855</name>
</gene>
<organism evidence="3 4">
    <name type="scientific">Sphingomonas panacis</name>
    <dbReference type="NCBI Taxonomy" id="1560345"/>
    <lineage>
        <taxon>Bacteria</taxon>
        <taxon>Pseudomonadati</taxon>
        <taxon>Pseudomonadota</taxon>
        <taxon>Alphaproteobacteria</taxon>
        <taxon>Sphingomonadales</taxon>
        <taxon>Sphingomonadaceae</taxon>
        <taxon>Sphingomonas</taxon>
    </lineage>
</organism>
<accession>A0A1B3Z746</accession>
<evidence type="ECO:0000313" key="3">
    <source>
        <dbReference type="EMBL" id="AOH83236.1"/>
    </source>
</evidence>
<dbReference type="NCBIfam" id="NF012229">
    <property type="entry name" value="bla_class_B_core"/>
    <property type="match status" value="1"/>
</dbReference>
<dbReference type="KEGG" id="span:AWL63_03855"/>
<evidence type="ECO:0000259" key="2">
    <source>
        <dbReference type="SMART" id="SM00849"/>
    </source>
</evidence>
<dbReference type="OrthoDB" id="9773738at2"/>
<feature type="signal peptide" evidence="1">
    <location>
        <begin position="1"/>
        <end position="23"/>
    </location>
</feature>
<dbReference type="PANTHER" id="PTHR42951:SF17">
    <property type="entry name" value="METALLO-BETA-LACTAMASE DOMAIN-CONTAINING PROTEIN"/>
    <property type="match status" value="1"/>
</dbReference>
<reference evidence="3 4" key="1">
    <citation type="submission" date="2016-01" db="EMBL/GenBank/DDBJ databases">
        <title>Complete genome and mega plasmid sequence of Sphingomonas panacis DCY99 elicits systemic resistance in rice to Xanthomonas oryzae.</title>
        <authorList>
            <person name="Kim Y.J."/>
            <person name="Yang D.C."/>
            <person name="Sing P."/>
        </authorList>
    </citation>
    <scope>NUCLEOTIDE SEQUENCE [LARGE SCALE GENOMIC DNA]</scope>
    <source>
        <strain evidence="3 4">DCY99</strain>
    </source>
</reference>
<name>A0A1B3Z746_9SPHN</name>
<sequence>MKSVLAAILGLAGMVGVPGNAHADDPLLRPILPADSAKWITPQAPLHIYGNTYLVGFGGLNVVLIRTSAGLILIDGAVPQGVRAIEANIRRLGFRIADVKLILNTEPHFDHASGIAALARDSGATVIASAAAAGVLRSGQPAADDPQIAWGVAYPATARVRAVTDGTPIRLGDTIVTARMTAGHTPGSMSWTWRSCEGRRCLSTVFAASLNPIAGPGYRYTAHPEEADAFRRSFATVRALPCDILITPHPGQSDGDVKARKLAASRKPNPFIDSSACRAYADTYAALFERRLADEKAGRAK</sequence>
<dbReference type="Pfam" id="PF00753">
    <property type="entry name" value="Lactamase_B"/>
    <property type="match status" value="1"/>
</dbReference>
<proteinExistence type="predicted"/>
<dbReference type="RefSeq" id="WP_069203816.1">
    <property type="nucleotide sequence ID" value="NZ_CP014168.1"/>
</dbReference>
<dbReference type="PANTHER" id="PTHR42951">
    <property type="entry name" value="METALLO-BETA-LACTAMASE DOMAIN-CONTAINING"/>
    <property type="match status" value="1"/>
</dbReference>
<dbReference type="SUPFAM" id="SSF56281">
    <property type="entry name" value="Metallo-hydrolase/oxidoreductase"/>
    <property type="match status" value="1"/>
</dbReference>
<dbReference type="InterPro" id="IPR036866">
    <property type="entry name" value="RibonucZ/Hydroxyglut_hydro"/>
</dbReference>
<dbReference type="InterPro" id="IPR050855">
    <property type="entry name" value="NDM-1-like"/>
</dbReference>
<keyword evidence="4" id="KW-1185">Reference proteome</keyword>
<dbReference type="NCBIfam" id="NF033105">
    <property type="entry name" value="bla_subclass_B3"/>
    <property type="match status" value="1"/>
</dbReference>
<dbReference type="STRING" id="1560345.AWL63_03855"/>
<dbReference type="Proteomes" id="UP000094256">
    <property type="component" value="Chromosome"/>
</dbReference>
<dbReference type="EMBL" id="CP014168">
    <property type="protein sequence ID" value="AOH83236.1"/>
    <property type="molecule type" value="Genomic_DNA"/>
</dbReference>
<feature type="chain" id="PRO_5008556114" evidence="1">
    <location>
        <begin position="24"/>
        <end position="301"/>
    </location>
</feature>
<feature type="domain" description="Metallo-beta-lactamase" evidence="2">
    <location>
        <begin position="59"/>
        <end position="249"/>
    </location>
</feature>
<dbReference type="InterPro" id="IPR001279">
    <property type="entry name" value="Metallo-B-lactamas"/>
</dbReference>
<evidence type="ECO:0000313" key="4">
    <source>
        <dbReference type="Proteomes" id="UP000094256"/>
    </source>
</evidence>